<dbReference type="Pfam" id="PF01411">
    <property type="entry name" value="tRNA-synt_2c"/>
    <property type="match status" value="1"/>
</dbReference>
<evidence type="ECO:0000256" key="1">
    <source>
        <dbReference type="ARBA" id="ARBA00008226"/>
    </source>
</evidence>
<dbReference type="InterPro" id="IPR018165">
    <property type="entry name" value="Ala-tRNA-synth_IIc_core"/>
</dbReference>
<dbReference type="InterPro" id="IPR018162">
    <property type="entry name" value="Ala-tRNA-ligase_IIc_anticod-bd"/>
</dbReference>
<dbReference type="GO" id="GO:0006419">
    <property type="term" value="P:alanyl-tRNA aminoacylation"/>
    <property type="evidence" value="ECO:0007669"/>
    <property type="project" value="InterPro"/>
</dbReference>
<keyword evidence="4" id="KW-0547">Nucleotide-binding</keyword>
<feature type="domain" description="Alanyl-transfer RNA synthetases family profile" evidence="9">
    <location>
        <begin position="1"/>
        <end position="119"/>
    </location>
</feature>
<evidence type="ECO:0000256" key="8">
    <source>
        <dbReference type="ARBA" id="ARBA00023146"/>
    </source>
</evidence>
<name>W7C156_9LIST</name>
<dbReference type="InterPro" id="IPR018164">
    <property type="entry name" value="Ala-tRNA-synth_IIc_N"/>
</dbReference>
<dbReference type="PANTHER" id="PTHR11777">
    <property type="entry name" value="ALANYL-TRNA SYNTHETASE"/>
    <property type="match status" value="1"/>
</dbReference>
<dbReference type="PANTHER" id="PTHR11777:SF9">
    <property type="entry name" value="ALANINE--TRNA LIGASE, CYTOPLASMIC"/>
    <property type="match status" value="1"/>
</dbReference>
<dbReference type="STRING" id="1265820.PCORN_09202"/>
<organism evidence="10 11">
    <name type="scientific">Listeria cornellensis FSL F6-0969</name>
    <dbReference type="NCBI Taxonomy" id="1265820"/>
    <lineage>
        <taxon>Bacteria</taxon>
        <taxon>Bacillati</taxon>
        <taxon>Bacillota</taxon>
        <taxon>Bacilli</taxon>
        <taxon>Bacillales</taxon>
        <taxon>Listeriaceae</taxon>
        <taxon>Listeria</taxon>
    </lineage>
</organism>
<keyword evidence="5" id="KW-0067">ATP-binding</keyword>
<dbReference type="Proteomes" id="UP000019254">
    <property type="component" value="Unassembled WGS sequence"/>
</dbReference>
<dbReference type="PROSITE" id="PS50860">
    <property type="entry name" value="AA_TRNA_LIGASE_II_ALA"/>
    <property type="match status" value="1"/>
</dbReference>
<evidence type="ECO:0000256" key="6">
    <source>
        <dbReference type="ARBA" id="ARBA00022884"/>
    </source>
</evidence>
<dbReference type="InterPro" id="IPR050058">
    <property type="entry name" value="Ala-tRNA_ligase"/>
</dbReference>
<comment type="similarity">
    <text evidence="1">Belongs to the class-II aminoacyl-tRNA synthetase family.</text>
</comment>
<dbReference type="GO" id="GO:0005524">
    <property type="term" value="F:ATP binding"/>
    <property type="evidence" value="ECO:0007669"/>
    <property type="project" value="UniProtKB-KW"/>
</dbReference>
<keyword evidence="11" id="KW-1185">Reference proteome</keyword>
<sequence length="129" mass="14756">MVSIIQDAPTNFETDLFMPIIREVEAISGEKYGQDPATDTAFKVIADHVRTVAFAIGDSALPSNEGRGYVLRRLLRRAVRYAKNLNINEPFMYKLVPVVGKIMNSYYPEVEKQTEFIQKNRAHRRRALP</sequence>
<dbReference type="GO" id="GO:0004813">
    <property type="term" value="F:alanine-tRNA ligase activity"/>
    <property type="evidence" value="ECO:0007669"/>
    <property type="project" value="UniProtKB-EC"/>
</dbReference>
<gene>
    <name evidence="10" type="primary">alaS</name>
    <name evidence="10" type="ORF">PCORN_09202</name>
</gene>
<evidence type="ECO:0000313" key="11">
    <source>
        <dbReference type="Proteomes" id="UP000019254"/>
    </source>
</evidence>
<evidence type="ECO:0000256" key="2">
    <source>
        <dbReference type="ARBA" id="ARBA00022555"/>
    </source>
</evidence>
<dbReference type="EC" id="6.1.1.7" evidence="10"/>
<keyword evidence="3 10" id="KW-0436">Ligase</keyword>
<dbReference type="AlphaFoldDB" id="W7C156"/>
<evidence type="ECO:0000313" key="10">
    <source>
        <dbReference type="EMBL" id="EUJ29356.1"/>
    </source>
</evidence>
<evidence type="ECO:0000256" key="5">
    <source>
        <dbReference type="ARBA" id="ARBA00022840"/>
    </source>
</evidence>
<keyword evidence="8" id="KW-0030">Aminoacyl-tRNA synthetase</keyword>
<dbReference type="GO" id="GO:0005829">
    <property type="term" value="C:cytosol"/>
    <property type="evidence" value="ECO:0007669"/>
    <property type="project" value="TreeGrafter"/>
</dbReference>
<evidence type="ECO:0000256" key="3">
    <source>
        <dbReference type="ARBA" id="ARBA00022598"/>
    </source>
</evidence>
<dbReference type="GO" id="GO:0000049">
    <property type="term" value="F:tRNA binding"/>
    <property type="evidence" value="ECO:0007669"/>
    <property type="project" value="UniProtKB-KW"/>
</dbReference>
<dbReference type="SUPFAM" id="SSF101353">
    <property type="entry name" value="Putative anticodon-binding domain of alanyl-tRNA synthetase (AlaRS)"/>
    <property type="match status" value="1"/>
</dbReference>
<comment type="caution">
    <text evidence="10">The sequence shown here is derived from an EMBL/GenBank/DDBJ whole genome shotgun (WGS) entry which is preliminary data.</text>
</comment>
<dbReference type="PRINTS" id="PR00980">
    <property type="entry name" value="TRNASYNTHALA"/>
</dbReference>
<keyword evidence="6" id="KW-0694">RNA-binding</keyword>
<evidence type="ECO:0000259" key="9">
    <source>
        <dbReference type="PROSITE" id="PS50860"/>
    </source>
</evidence>
<dbReference type="InterPro" id="IPR002318">
    <property type="entry name" value="Ala-tRNA-lgiase_IIc"/>
</dbReference>
<dbReference type="PATRIC" id="fig|1265820.5.peg.1798"/>
<evidence type="ECO:0000256" key="4">
    <source>
        <dbReference type="ARBA" id="ARBA00022741"/>
    </source>
</evidence>
<proteinExistence type="inferred from homology"/>
<accession>W7C156</accession>
<reference evidence="10 11" key="1">
    <citation type="journal article" date="2014" name="Int. J. Syst. Evol. Microbiol.">
        <title>Listeria floridensis sp. nov., Listeria aquatica sp. nov., Listeria cornellensis sp. nov., Listeria riparia sp. nov. and Listeria grandensis sp. nov., from agricultural and natural environments.</title>
        <authorList>
            <person name="den Bakker H.C."/>
            <person name="Warchocki S."/>
            <person name="Wright E.M."/>
            <person name="Allred A.F."/>
            <person name="Ahlstrom C."/>
            <person name="Manuel C.S."/>
            <person name="Stasiewicz M.J."/>
            <person name="Burrell A."/>
            <person name="Roof S."/>
            <person name="Strawn L."/>
            <person name="Fortes E.D."/>
            <person name="Nightingale K.K."/>
            <person name="Kephart D."/>
            <person name="Wiedmann M."/>
        </authorList>
    </citation>
    <scope>NUCLEOTIDE SEQUENCE [LARGE SCALE GENOMIC DNA]</scope>
    <source>
        <strain evidence="11">FSL F6-969</strain>
    </source>
</reference>
<keyword evidence="2" id="KW-0820">tRNA-binding</keyword>
<keyword evidence="7" id="KW-0648">Protein biosynthesis</keyword>
<dbReference type="EMBL" id="AODE01000019">
    <property type="protein sequence ID" value="EUJ29356.1"/>
    <property type="molecule type" value="Genomic_DNA"/>
</dbReference>
<evidence type="ECO:0000256" key="7">
    <source>
        <dbReference type="ARBA" id="ARBA00022917"/>
    </source>
</evidence>
<dbReference type="GO" id="GO:0002161">
    <property type="term" value="F:aminoacyl-tRNA deacylase activity"/>
    <property type="evidence" value="ECO:0007669"/>
    <property type="project" value="TreeGrafter"/>
</dbReference>
<protein>
    <submittedName>
        <fullName evidence="10">Alanyl-tRNA ligase</fullName>
        <ecNumber evidence="10">6.1.1.7</ecNumber>
    </submittedName>
</protein>